<evidence type="ECO:0000256" key="1">
    <source>
        <dbReference type="SAM" id="MobiDB-lite"/>
    </source>
</evidence>
<name>A0ABR3M951_9TELE</name>
<evidence type="ECO:0000313" key="3">
    <source>
        <dbReference type="Proteomes" id="UP001558613"/>
    </source>
</evidence>
<protein>
    <submittedName>
        <fullName evidence="2">Uncharacterized protein</fullName>
    </submittedName>
</protein>
<sequence length="108" mass="12069">MESGDVRSVMIMRDERGGRGRKKVDGTPPSGQRGKCRLAELSEYFMSSSSLYGTENLPHVEQSPSLRQTSHDALHKAPYTRTPSRPRRGETSVPSKREKGSHSLKKDL</sequence>
<keyword evidence="3" id="KW-1185">Reference proteome</keyword>
<dbReference type="EMBL" id="JAYMGO010000015">
    <property type="protein sequence ID" value="KAL1260604.1"/>
    <property type="molecule type" value="Genomic_DNA"/>
</dbReference>
<feature type="compositionally biased region" description="Basic and acidic residues" evidence="1">
    <location>
        <begin position="87"/>
        <end position="108"/>
    </location>
</feature>
<comment type="caution">
    <text evidence="2">The sequence shown here is derived from an EMBL/GenBank/DDBJ whole genome shotgun (WGS) entry which is preliminary data.</text>
</comment>
<organism evidence="2 3">
    <name type="scientific">Cirrhinus molitorella</name>
    <name type="common">mud carp</name>
    <dbReference type="NCBI Taxonomy" id="172907"/>
    <lineage>
        <taxon>Eukaryota</taxon>
        <taxon>Metazoa</taxon>
        <taxon>Chordata</taxon>
        <taxon>Craniata</taxon>
        <taxon>Vertebrata</taxon>
        <taxon>Euteleostomi</taxon>
        <taxon>Actinopterygii</taxon>
        <taxon>Neopterygii</taxon>
        <taxon>Teleostei</taxon>
        <taxon>Ostariophysi</taxon>
        <taxon>Cypriniformes</taxon>
        <taxon>Cyprinidae</taxon>
        <taxon>Labeoninae</taxon>
        <taxon>Labeonini</taxon>
        <taxon>Cirrhinus</taxon>
    </lineage>
</organism>
<proteinExistence type="predicted"/>
<gene>
    <name evidence="2" type="ORF">QQF64_008431</name>
</gene>
<accession>A0ABR3M951</accession>
<dbReference type="Proteomes" id="UP001558613">
    <property type="component" value="Unassembled WGS sequence"/>
</dbReference>
<reference evidence="2 3" key="1">
    <citation type="submission" date="2023-09" db="EMBL/GenBank/DDBJ databases">
        <authorList>
            <person name="Wang M."/>
        </authorList>
    </citation>
    <scope>NUCLEOTIDE SEQUENCE [LARGE SCALE GENOMIC DNA]</scope>
    <source>
        <strain evidence="2">GT-2023</strain>
        <tissue evidence="2">Liver</tissue>
    </source>
</reference>
<feature type="region of interest" description="Disordered" evidence="1">
    <location>
        <begin position="1"/>
        <end position="35"/>
    </location>
</feature>
<evidence type="ECO:0000313" key="2">
    <source>
        <dbReference type="EMBL" id="KAL1260604.1"/>
    </source>
</evidence>
<feature type="region of interest" description="Disordered" evidence="1">
    <location>
        <begin position="54"/>
        <end position="108"/>
    </location>
</feature>